<keyword evidence="3" id="KW-1185">Reference proteome</keyword>
<dbReference type="AlphaFoldDB" id="A0AAJ0B0B3"/>
<sequence>MATYMDTPTEITPARVRDDDESAIEEIARPNIQVVPQGTLKIQLPPMVMNTAPFRMIWGFGLLAVLDLAMHAGAGAAAASVGAKGNGLPVTTRAVRLGALAGLTKAGMTTFREVIFMTNVNLVFTFLIFLLSSSFGICALLVTEMGNLTLGETPQELVIAALVAAIPLFPETIRDIRPKPDDQGRTNYFRWVWAILLIMSDAVGGYVFARTASGQGMRISNYSAASSAGAAFGAITFLSRALTGCIAMVRFTSATRVSDIFGVYEVVVPEPMYMTREEYAQRQQAVRKFFTGLLAMLPGVGLRLVKFAACCLPCCCPCWRREIRTSMKQGIEYMRQAELEMNTWIGEIGEDMAPFEQMFIGRPVPDDDEETGSSVTDRLLPPRQAHATYAAIR</sequence>
<feature type="transmembrane region" description="Helical" evidence="1">
    <location>
        <begin position="229"/>
        <end position="249"/>
    </location>
</feature>
<accession>A0AAJ0B0B3</accession>
<keyword evidence="1" id="KW-0812">Transmembrane</keyword>
<keyword evidence="1" id="KW-1133">Transmembrane helix</keyword>
<dbReference type="EMBL" id="MU839861">
    <property type="protein sequence ID" value="KAK1749334.1"/>
    <property type="molecule type" value="Genomic_DNA"/>
</dbReference>
<dbReference type="Proteomes" id="UP001239445">
    <property type="component" value="Unassembled WGS sequence"/>
</dbReference>
<comment type="caution">
    <text evidence="2">The sequence shown here is derived from an EMBL/GenBank/DDBJ whole genome shotgun (WGS) entry which is preliminary data.</text>
</comment>
<evidence type="ECO:0000313" key="2">
    <source>
        <dbReference type="EMBL" id="KAK1749334.1"/>
    </source>
</evidence>
<protein>
    <submittedName>
        <fullName evidence="2">Uncharacterized protein</fullName>
    </submittedName>
</protein>
<evidence type="ECO:0000256" key="1">
    <source>
        <dbReference type="SAM" id="Phobius"/>
    </source>
</evidence>
<name>A0AAJ0B0B3_9PEZI</name>
<feature type="transmembrane region" description="Helical" evidence="1">
    <location>
        <begin position="122"/>
        <end position="142"/>
    </location>
</feature>
<keyword evidence="1" id="KW-0472">Membrane</keyword>
<gene>
    <name evidence="2" type="ORF">QBC47DRAFT_395951</name>
</gene>
<evidence type="ECO:0000313" key="3">
    <source>
        <dbReference type="Proteomes" id="UP001239445"/>
    </source>
</evidence>
<proteinExistence type="predicted"/>
<feature type="transmembrane region" description="Helical" evidence="1">
    <location>
        <begin position="191"/>
        <end position="209"/>
    </location>
</feature>
<feature type="transmembrane region" description="Helical" evidence="1">
    <location>
        <begin position="56"/>
        <end position="79"/>
    </location>
</feature>
<organism evidence="2 3">
    <name type="scientific">Echria macrotheca</name>
    <dbReference type="NCBI Taxonomy" id="438768"/>
    <lineage>
        <taxon>Eukaryota</taxon>
        <taxon>Fungi</taxon>
        <taxon>Dikarya</taxon>
        <taxon>Ascomycota</taxon>
        <taxon>Pezizomycotina</taxon>
        <taxon>Sordariomycetes</taxon>
        <taxon>Sordariomycetidae</taxon>
        <taxon>Sordariales</taxon>
        <taxon>Schizotheciaceae</taxon>
        <taxon>Echria</taxon>
    </lineage>
</organism>
<reference evidence="2" key="1">
    <citation type="submission" date="2023-06" db="EMBL/GenBank/DDBJ databases">
        <title>Genome-scale phylogeny and comparative genomics of the fungal order Sordariales.</title>
        <authorList>
            <consortium name="Lawrence Berkeley National Laboratory"/>
            <person name="Hensen N."/>
            <person name="Bonometti L."/>
            <person name="Westerberg I."/>
            <person name="Brannstrom I.O."/>
            <person name="Guillou S."/>
            <person name="Cros-Aarteil S."/>
            <person name="Calhoun S."/>
            <person name="Haridas S."/>
            <person name="Kuo A."/>
            <person name="Mondo S."/>
            <person name="Pangilinan J."/>
            <person name="Riley R."/>
            <person name="Labutti K."/>
            <person name="Andreopoulos B."/>
            <person name="Lipzen A."/>
            <person name="Chen C."/>
            <person name="Yanf M."/>
            <person name="Daum C."/>
            <person name="Ng V."/>
            <person name="Clum A."/>
            <person name="Steindorff A."/>
            <person name="Ohm R."/>
            <person name="Martin F."/>
            <person name="Silar P."/>
            <person name="Natvig D."/>
            <person name="Lalanne C."/>
            <person name="Gautier V."/>
            <person name="Ament-Velasquez S.L."/>
            <person name="Kruys A."/>
            <person name="Hutchinson M.I."/>
            <person name="Powell A.J."/>
            <person name="Barry K."/>
            <person name="Miller A.N."/>
            <person name="Grigoriev I.V."/>
            <person name="Debuchy R."/>
            <person name="Gladieux P."/>
            <person name="Thoren M.H."/>
            <person name="Johannesson H."/>
        </authorList>
    </citation>
    <scope>NUCLEOTIDE SEQUENCE</scope>
    <source>
        <strain evidence="2">PSN4</strain>
    </source>
</reference>